<sequence length="115" mass="12691">MVSQSRSYRTKRIKIALTEAEYAHLVEEAQATGIRLAVLCREKAIKGKVVTPAPKINLEAYRVLRGAANNLNQIARYLNTTKQNPDQALRAAIGKTLLQVDIVSREVIASGDCEN</sequence>
<evidence type="ECO:0000313" key="1">
    <source>
        <dbReference type="EMBL" id="WOB45486.1"/>
    </source>
</evidence>
<dbReference type="InterPro" id="IPR053842">
    <property type="entry name" value="NikA-like"/>
</dbReference>
<accession>A0AA96Y838</accession>
<dbReference type="Pfam" id="PF21983">
    <property type="entry name" value="NikA-like"/>
    <property type="match status" value="1"/>
</dbReference>
<gene>
    <name evidence="1" type="primary">mobC</name>
    <name evidence="1" type="ORF">HNI00_21885</name>
</gene>
<name>A0AA96Y838_9CYAN</name>
<dbReference type="AlphaFoldDB" id="A0AA96Y838"/>
<reference evidence="1" key="1">
    <citation type="submission" date="2020-05" db="EMBL/GenBank/DDBJ databases">
        <authorList>
            <person name="Zhu T."/>
            <person name="Keshari N."/>
            <person name="Lu X."/>
        </authorList>
    </citation>
    <scope>NUCLEOTIDE SEQUENCE</scope>
    <source>
        <strain evidence="1">NK1-22</strain>
    </source>
</reference>
<dbReference type="RefSeq" id="WP_316789504.1">
    <property type="nucleotide sequence ID" value="NZ_CP053540.1"/>
</dbReference>
<protein>
    <submittedName>
        <fullName evidence="1">Plasmid mobilization relaxosome protein MobC</fullName>
    </submittedName>
</protein>
<dbReference type="EMBL" id="CP053540">
    <property type="protein sequence ID" value="WOB45486.1"/>
    <property type="molecule type" value="Genomic_DNA"/>
</dbReference>
<dbReference type="KEGG" id="tog:HNI00_21885"/>
<proteinExistence type="predicted"/>
<organism evidence="1">
    <name type="scientific">Thermoleptolyngbya oregonensis NK1-22</name>
    <dbReference type="NCBI Taxonomy" id="2547457"/>
    <lineage>
        <taxon>Bacteria</taxon>
        <taxon>Bacillati</taxon>
        <taxon>Cyanobacteriota</taxon>
        <taxon>Cyanophyceae</taxon>
        <taxon>Oculatellales</taxon>
        <taxon>Oculatellaceae</taxon>
        <taxon>Thermoleptolyngbya</taxon>
    </lineage>
</organism>